<evidence type="ECO:0008006" key="3">
    <source>
        <dbReference type="Google" id="ProtNLM"/>
    </source>
</evidence>
<accession>A0A815SLE4</accession>
<comment type="caution">
    <text evidence="1">The sequence shown here is derived from an EMBL/GenBank/DDBJ whole genome shotgun (WGS) entry which is preliminary data.</text>
</comment>
<evidence type="ECO:0000313" key="1">
    <source>
        <dbReference type="EMBL" id="CAF1491821.1"/>
    </source>
</evidence>
<dbReference type="GO" id="GO:0003676">
    <property type="term" value="F:nucleic acid binding"/>
    <property type="evidence" value="ECO:0007669"/>
    <property type="project" value="InterPro"/>
</dbReference>
<reference evidence="1" key="1">
    <citation type="submission" date="2021-02" db="EMBL/GenBank/DDBJ databases">
        <authorList>
            <person name="Nowell W R."/>
        </authorList>
    </citation>
    <scope>NUCLEOTIDE SEQUENCE</scope>
</reference>
<name>A0A815SLE4_9BILA</name>
<sequence length="172" mass="19850">MAIDKNNNIKYNLFLETSANVELNAINIRQHQRSQCYTTSFNKSTTKDDCFFGLCFYCQELDHRALNCPKRPQQQQHHLIKNRPMIDVVGDTCTSTFSFKSSCQSNVFSYLIISSISDVQDVTKSGRHDLTEEIYTINGRVIQKNVSSHTAPLREIISIMTMREFYKSALMF</sequence>
<protein>
    <recommendedName>
        <fullName evidence="3">CCHC-type domain-containing protein</fullName>
    </recommendedName>
</protein>
<proteinExistence type="predicted"/>
<dbReference type="InterPro" id="IPR036875">
    <property type="entry name" value="Znf_CCHC_sf"/>
</dbReference>
<dbReference type="SUPFAM" id="SSF57756">
    <property type="entry name" value="Retrovirus zinc finger-like domains"/>
    <property type="match status" value="1"/>
</dbReference>
<dbReference type="GO" id="GO:0008270">
    <property type="term" value="F:zinc ion binding"/>
    <property type="evidence" value="ECO:0007669"/>
    <property type="project" value="InterPro"/>
</dbReference>
<evidence type="ECO:0000313" key="2">
    <source>
        <dbReference type="Proteomes" id="UP000663882"/>
    </source>
</evidence>
<dbReference type="EMBL" id="CAJNOO010009434">
    <property type="protein sequence ID" value="CAF1491821.1"/>
    <property type="molecule type" value="Genomic_DNA"/>
</dbReference>
<dbReference type="Proteomes" id="UP000663882">
    <property type="component" value="Unassembled WGS sequence"/>
</dbReference>
<organism evidence="1 2">
    <name type="scientific">Rotaria sordida</name>
    <dbReference type="NCBI Taxonomy" id="392033"/>
    <lineage>
        <taxon>Eukaryota</taxon>
        <taxon>Metazoa</taxon>
        <taxon>Spiralia</taxon>
        <taxon>Gnathifera</taxon>
        <taxon>Rotifera</taxon>
        <taxon>Eurotatoria</taxon>
        <taxon>Bdelloidea</taxon>
        <taxon>Philodinida</taxon>
        <taxon>Philodinidae</taxon>
        <taxon>Rotaria</taxon>
    </lineage>
</organism>
<gene>
    <name evidence="1" type="ORF">RFH988_LOCUS38437</name>
</gene>
<dbReference type="AlphaFoldDB" id="A0A815SLE4"/>